<sequence>MLVGIGTRLDGSSAAREQSEGFLPPLPGVLRPTREGSAPPSFIRAGELLGRGWGADREGLGS</sequence>
<feature type="region of interest" description="Disordered" evidence="1">
    <location>
        <begin position="1"/>
        <end position="43"/>
    </location>
</feature>
<gene>
    <name evidence="2" type="ORF">EV140_2317</name>
</gene>
<dbReference type="AlphaFoldDB" id="A0A4V2FMK3"/>
<evidence type="ECO:0000256" key="1">
    <source>
        <dbReference type="SAM" id="MobiDB-lite"/>
    </source>
</evidence>
<comment type="caution">
    <text evidence="2">The sequence shown here is derived from an EMBL/GenBank/DDBJ whole genome shotgun (WGS) entry which is preliminary data.</text>
</comment>
<proteinExistence type="predicted"/>
<accession>A0A4V2FMK3</accession>
<reference evidence="2 3" key="1">
    <citation type="journal article" date="2015" name="Stand. Genomic Sci.">
        <title>Genomic Encyclopedia of Bacterial and Archaeal Type Strains, Phase III: the genomes of soil and plant-associated and newly described type strains.</title>
        <authorList>
            <person name="Whitman W.B."/>
            <person name="Woyke T."/>
            <person name="Klenk H.P."/>
            <person name="Zhou Y."/>
            <person name="Lilburn T.G."/>
            <person name="Beck B.J."/>
            <person name="De Vos P."/>
            <person name="Vandamme P."/>
            <person name="Eisen J.A."/>
            <person name="Garrity G."/>
            <person name="Hugenholtz P."/>
            <person name="Kyrpides N.C."/>
        </authorList>
    </citation>
    <scope>NUCLEOTIDE SEQUENCE [LARGE SCALE GENOMIC DNA]</scope>
    <source>
        <strain evidence="2 3">AC4r</strain>
    </source>
</reference>
<organism evidence="2 3">
    <name type="scientific">Microcella alkaliphila</name>
    <dbReference type="NCBI Taxonomy" id="279828"/>
    <lineage>
        <taxon>Bacteria</taxon>
        <taxon>Bacillati</taxon>
        <taxon>Actinomycetota</taxon>
        <taxon>Actinomycetes</taxon>
        <taxon>Micrococcales</taxon>
        <taxon>Microbacteriaceae</taxon>
        <taxon>Microcella</taxon>
    </lineage>
</organism>
<dbReference type="EMBL" id="SGXT01000018">
    <property type="protein sequence ID" value="RZT58079.1"/>
    <property type="molecule type" value="Genomic_DNA"/>
</dbReference>
<evidence type="ECO:0000313" key="3">
    <source>
        <dbReference type="Proteomes" id="UP000292408"/>
    </source>
</evidence>
<dbReference type="Proteomes" id="UP000292408">
    <property type="component" value="Unassembled WGS sequence"/>
</dbReference>
<protein>
    <submittedName>
        <fullName evidence="2">Uncharacterized protein</fullName>
    </submittedName>
</protein>
<name>A0A4V2FMK3_9MICO</name>
<keyword evidence="3" id="KW-1185">Reference proteome</keyword>
<evidence type="ECO:0000313" key="2">
    <source>
        <dbReference type="EMBL" id="RZT58079.1"/>
    </source>
</evidence>